<feature type="domain" description="Reelin" evidence="1">
    <location>
        <begin position="3"/>
        <end position="71"/>
    </location>
</feature>
<dbReference type="Proteomes" id="UP000887565">
    <property type="component" value="Unplaced"/>
</dbReference>
<evidence type="ECO:0000313" key="2">
    <source>
        <dbReference type="Proteomes" id="UP000887565"/>
    </source>
</evidence>
<evidence type="ECO:0000259" key="1">
    <source>
        <dbReference type="Pfam" id="PF02014"/>
    </source>
</evidence>
<dbReference type="InterPro" id="IPR002861">
    <property type="entry name" value="Reeler_dom"/>
</dbReference>
<sequence length="71" mass="8239">HQILVKINGTSTFQSFLIQARQTTKEGFLLDESRTGQFIRDNQWKRQGVRYMPCLHMDTITHSNGRSKSSI</sequence>
<organism evidence="2 3">
    <name type="scientific">Romanomermis culicivorax</name>
    <name type="common">Nematode worm</name>
    <dbReference type="NCBI Taxonomy" id="13658"/>
    <lineage>
        <taxon>Eukaryota</taxon>
        <taxon>Metazoa</taxon>
        <taxon>Ecdysozoa</taxon>
        <taxon>Nematoda</taxon>
        <taxon>Enoplea</taxon>
        <taxon>Dorylaimia</taxon>
        <taxon>Mermithida</taxon>
        <taxon>Mermithoidea</taxon>
        <taxon>Mermithidae</taxon>
        <taxon>Romanomermis</taxon>
    </lineage>
</organism>
<accession>A0A915KIZ1</accession>
<name>A0A915KIZ1_ROMCU</name>
<keyword evidence="2" id="KW-1185">Reference proteome</keyword>
<evidence type="ECO:0000313" key="3">
    <source>
        <dbReference type="WBParaSite" id="nRc.2.0.1.t38800-RA"/>
    </source>
</evidence>
<dbReference type="WBParaSite" id="nRc.2.0.1.t38800-RA">
    <property type="protein sequence ID" value="nRc.2.0.1.t38800-RA"/>
    <property type="gene ID" value="nRc.2.0.1.g38800"/>
</dbReference>
<protein>
    <submittedName>
        <fullName evidence="3">Reelin domain-containing protein</fullName>
    </submittedName>
</protein>
<proteinExistence type="predicted"/>
<dbReference type="Pfam" id="PF02014">
    <property type="entry name" value="Reeler"/>
    <property type="match status" value="1"/>
</dbReference>
<reference evidence="3" key="1">
    <citation type="submission" date="2022-11" db="UniProtKB">
        <authorList>
            <consortium name="WormBaseParasite"/>
        </authorList>
    </citation>
    <scope>IDENTIFICATION</scope>
</reference>
<dbReference type="AlphaFoldDB" id="A0A915KIZ1"/>